<dbReference type="GO" id="GO:0003677">
    <property type="term" value="F:DNA binding"/>
    <property type="evidence" value="ECO:0007669"/>
    <property type="project" value="UniProtKB-KW"/>
</dbReference>
<evidence type="ECO:0000256" key="5">
    <source>
        <dbReference type="SAM" id="MobiDB-lite"/>
    </source>
</evidence>
<reference evidence="7 8" key="1">
    <citation type="submission" date="2023-07" db="EMBL/GenBank/DDBJ databases">
        <title>Genomic Encyclopedia of Type Strains, Phase IV (KMG-IV): sequencing the most valuable type-strain genomes for metagenomic binning, comparative biology and taxonomic classification.</title>
        <authorList>
            <person name="Goeker M."/>
        </authorList>
    </citation>
    <scope>NUCLEOTIDE SEQUENCE [LARGE SCALE GENOMIC DNA]</scope>
    <source>
        <strain evidence="7 8">B6-8</strain>
    </source>
</reference>
<dbReference type="PANTHER" id="PTHR30419:SF8">
    <property type="entry name" value="NITROGEN ASSIMILATION TRANSCRIPTIONAL ACTIVATOR-RELATED"/>
    <property type="match status" value="1"/>
</dbReference>
<comment type="similarity">
    <text evidence="1">Belongs to the LysR transcriptional regulatory family.</text>
</comment>
<dbReference type="InterPro" id="IPR036388">
    <property type="entry name" value="WH-like_DNA-bd_sf"/>
</dbReference>
<evidence type="ECO:0000313" key="8">
    <source>
        <dbReference type="Proteomes" id="UP001241603"/>
    </source>
</evidence>
<comment type="caution">
    <text evidence="7">The sequence shown here is derived from an EMBL/GenBank/DDBJ whole genome shotgun (WGS) entry which is preliminary data.</text>
</comment>
<dbReference type="Pfam" id="PF03466">
    <property type="entry name" value="LysR_substrate"/>
    <property type="match status" value="1"/>
</dbReference>
<feature type="region of interest" description="Disordered" evidence="5">
    <location>
        <begin position="313"/>
        <end position="332"/>
    </location>
</feature>
<dbReference type="PANTHER" id="PTHR30419">
    <property type="entry name" value="HTH-TYPE TRANSCRIPTIONAL REGULATOR YBHD"/>
    <property type="match status" value="1"/>
</dbReference>
<dbReference type="InterPro" id="IPR036390">
    <property type="entry name" value="WH_DNA-bd_sf"/>
</dbReference>
<dbReference type="Proteomes" id="UP001241603">
    <property type="component" value="Unassembled WGS sequence"/>
</dbReference>
<accession>A0ABU0HF07</accession>
<keyword evidence="4" id="KW-0804">Transcription</keyword>
<evidence type="ECO:0000256" key="4">
    <source>
        <dbReference type="ARBA" id="ARBA00023163"/>
    </source>
</evidence>
<evidence type="ECO:0000256" key="3">
    <source>
        <dbReference type="ARBA" id="ARBA00023125"/>
    </source>
</evidence>
<evidence type="ECO:0000313" key="7">
    <source>
        <dbReference type="EMBL" id="MDQ0440428.1"/>
    </source>
</evidence>
<dbReference type="RefSeq" id="WP_266351307.1">
    <property type="nucleotide sequence ID" value="NZ_JAPKNG010000008.1"/>
</dbReference>
<dbReference type="InterPro" id="IPR000847">
    <property type="entry name" value="LysR_HTH_N"/>
</dbReference>
<dbReference type="Gene3D" id="3.40.190.10">
    <property type="entry name" value="Periplasmic binding protein-like II"/>
    <property type="match status" value="2"/>
</dbReference>
<dbReference type="SUPFAM" id="SSF53850">
    <property type="entry name" value="Periplasmic binding protein-like II"/>
    <property type="match status" value="1"/>
</dbReference>
<evidence type="ECO:0000256" key="1">
    <source>
        <dbReference type="ARBA" id="ARBA00009437"/>
    </source>
</evidence>
<evidence type="ECO:0000259" key="6">
    <source>
        <dbReference type="PROSITE" id="PS50931"/>
    </source>
</evidence>
<dbReference type="PROSITE" id="PS50931">
    <property type="entry name" value="HTH_LYSR"/>
    <property type="match status" value="1"/>
</dbReference>
<organism evidence="7 8">
    <name type="scientific">Kaistia dalseonensis</name>
    <dbReference type="NCBI Taxonomy" id="410840"/>
    <lineage>
        <taxon>Bacteria</taxon>
        <taxon>Pseudomonadati</taxon>
        <taxon>Pseudomonadota</taxon>
        <taxon>Alphaproteobacteria</taxon>
        <taxon>Hyphomicrobiales</taxon>
        <taxon>Kaistiaceae</taxon>
        <taxon>Kaistia</taxon>
    </lineage>
</organism>
<feature type="domain" description="HTH lysR-type" evidence="6">
    <location>
        <begin position="12"/>
        <end position="64"/>
    </location>
</feature>
<keyword evidence="2" id="KW-0805">Transcription regulation</keyword>
<proteinExistence type="inferred from homology"/>
<dbReference type="InterPro" id="IPR050950">
    <property type="entry name" value="HTH-type_LysR_regulators"/>
</dbReference>
<sequence length="332" mass="36053">MSAFMHVHLVALRYFRETVRCGSMRQAAEHLHVAASAINRQILKLEDQMECKLFERLAEGVRLTAAGEVLYRYVLRLERDLDKAMSEIDDLRGLRRGHVSISCEDGIARDFLPQVLAAFHREFPKVTYSIDVTVALGVMAAVVDGGADIGIAMAPPHRTDISVESEAAMPVGVIAAPDHSLVGRSTLKMSDLVHEQMVQMREGSGGGTVLYSLINGWTARHSFVETNASDAVTNLVRAGLGIGIRSPVGILREIAAREIVFIPIRDPAIGAPLLTVYAKQGRTLPTAGAVLLERIKQGMTEFSRHVAATLETAGPKADSDRQRLDIATPATV</sequence>
<dbReference type="SUPFAM" id="SSF46785">
    <property type="entry name" value="Winged helix' DNA-binding domain"/>
    <property type="match status" value="1"/>
</dbReference>
<gene>
    <name evidence="7" type="ORF">QO014_004843</name>
</gene>
<dbReference type="InterPro" id="IPR005119">
    <property type="entry name" value="LysR_subst-bd"/>
</dbReference>
<keyword evidence="3 7" id="KW-0238">DNA-binding</keyword>
<keyword evidence="8" id="KW-1185">Reference proteome</keyword>
<dbReference type="Pfam" id="PF00126">
    <property type="entry name" value="HTH_1"/>
    <property type="match status" value="1"/>
</dbReference>
<name>A0ABU0HF07_9HYPH</name>
<evidence type="ECO:0000256" key="2">
    <source>
        <dbReference type="ARBA" id="ARBA00023015"/>
    </source>
</evidence>
<dbReference type="EMBL" id="JAUSVO010000008">
    <property type="protein sequence ID" value="MDQ0440428.1"/>
    <property type="molecule type" value="Genomic_DNA"/>
</dbReference>
<protein>
    <submittedName>
        <fullName evidence="7">DNA-binding transcriptional LysR family regulator</fullName>
    </submittedName>
</protein>
<dbReference type="Gene3D" id="1.10.10.10">
    <property type="entry name" value="Winged helix-like DNA-binding domain superfamily/Winged helix DNA-binding domain"/>
    <property type="match status" value="1"/>
</dbReference>